<evidence type="ECO:0000256" key="5">
    <source>
        <dbReference type="PROSITE-ProRule" id="PRU00302"/>
    </source>
</evidence>
<organism evidence="9 10">
    <name type="scientific">Geodia barretti</name>
    <name type="common">Barrett's horny sponge</name>
    <dbReference type="NCBI Taxonomy" id="519541"/>
    <lineage>
        <taxon>Eukaryota</taxon>
        <taxon>Metazoa</taxon>
        <taxon>Porifera</taxon>
        <taxon>Demospongiae</taxon>
        <taxon>Heteroscleromorpha</taxon>
        <taxon>Tetractinellida</taxon>
        <taxon>Astrophorina</taxon>
        <taxon>Geodiidae</taxon>
        <taxon>Geodia</taxon>
    </lineage>
</organism>
<feature type="compositionally biased region" description="Polar residues" evidence="6">
    <location>
        <begin position="36"/>
        <end position="51"/>
    </location>
</feature>
<dbReference type="SUPFAM" id="SSF57362">
    <property type="entry name" value="BPTI-like"/>
    <property type="match status" value="1"/>
</dbReference>
<feature type="signal peptide" evidence="7">
    <location>
        <begin position="1"/>
        <end position="17"/>
    </location>
</feature>
<feature type="chain" id="PRO_5041270898" evidence="7">
    <location>
        <begin position="18"/>
        <end position="631"/>
    </location>
</feature>
<gene>
    <name evidence="9" type="ORF">GBAR_LOCUS26473</name>
</gene>
<keyword evidence="3" id="KW-1015">Disulfide bond</keyword>
<evidence type="ECO:0000256" key="7">
    <source>
        <dbReference type="SAM" id="SignalP"/>
    </source>
</evidence>
<keyword evidence="7" id="KW-0732">Signal</keyword>
<evidence type="ECO:0000259" key="8">
    <source>
        <dbReference type="PROSITE" id="PS50923"/>
    </source>
</evidence>
<evidence type="ECO:0000256" key="3">
    <source>
        <dbReference type="ARBA" id="ARBA00023157"/>
    </source>
</evidence>
<evidence type="ECO:0000313" key="9">
    <source>
        <dbReference type="EMBL" id="CAI8047868.1"/>
    </source>
</evidence>
<dbReference type="SMART" id="SM00032">
    <property type="entry name" value="CCP"/>
    <property type="match status" value="3"/>
</dbReference>
<keyword evidence="2" id="KW-0677">Repeat</keyword>
<dbReference type="SUPFAM" id="SSF57535">
    <property type="entry name" value="Complement control module/SCR domain"/>
    <property type="match status" value="2"/>
</dbReference>
<dbReference type="PANTHER" id="PTHR19325">
    <property type="entry name" value="COMPLEMENT COMPONENT-RELATED SUSHI DOMAIN-CONTAINING"/>
    <property type="match status" value="1"/>
</dbReference>
<dbReference type="CDD" id="cd00109">
    <property type="entry name" value="Kunitz-type"/>
    <property type="match status" value="1"/>
</dbReference>
<feature type="domain" description="Sushi" evidence="8">
    <location>
        <begin position="112"/>
        <end position="184"/>
    </location>
</feature>
<feature type="domain" description="Sushi" evidence="8">
    <location>
        <begin position="185"/>
        <end position="240"/>
    </location>
</feature>
<dbReference type="AlphaFoldDB" id="A0AA35THU2"/>
<name>A0AA35THU2_GEOBA</name>
<dbReference type="Gene3D" id="4.10.410.10">
    <property type="entry name" value="Pancreatic trypsin inhibitor Kunitz domain"/>
    <property type="match status" value="1"/>
</dbReference>
<evidence type="ECO:0000256" key="6">
    <source>
        <dbReference type="SAM" id="MobiDB-lite"/>
    </source>
</evidence>
<dbReference type="InterPro" id="IPR050350">
    <property type="entry name" value="Compl-Cell_Adhes-Reg"/>
</dbReference>
<protein>
    <submittedName>
        <fullName evidence="9">CUB and sushi domain-containing protein 3</fullName>
    </submittedName>
</protein>
<dbReference type="CDD" id="cd00033">
    <property type="entry name" value="CCP"/>
    <property type="match status" value="2"/>
</dbReference>
<dbReference type="PROSITE" id="PS50923">
    <property type="entry name" value="SUSHI"/>
    <property type="match status" value="2"/>
</dbReference>
<dbReference type="Gene3D" id="2.10.70.10">
    <property type="entry name" value="Complement Module, domain 1"/>
    <property type="match status" value="2"/>
</dbReference>
<dbReference type="InterPro" id="IPR013783">
    <property type="entry name" value="Ig-like_fold"/>
</dbReference>
<sequence length="631" mass="69798">MCRLLLAAIMLCKICVAFIVFSALPGRRCDGRDRGSSATRPVSRSPRRQNSFEGVRRLDGRVVRFFFNSKRNICKKFSLCQSIATHLDGEADPTINYFQNVAECEQACTNVVECPRGPLQITNGGPGMETEEGEWAQLDADTRLGFGTTVTFRCNRGYGLPEGVWNRTCRLNGTWSGATPTCNIQCHDPGPTNYTVSPLRNYYNIGDQIRVDCMDGLEGSTYLTCLRSGNWGGHYPECSRSCGAPPVDNADPPVRKIEGSTVKLTYNCLAGYTLLHDSSDNSTLSSTNYTLSCVNGAFEGQIPVCTRIEIITQSRDTTLVNNVNGVYYYQMEAESKDKVLTCGLEGVDQEKHPARWILPKKPNGEPPPEVEAAGNRLTFLIAYGEQNDTYICNIYNVNASVIVRVTPPTGDRRPPTITFFDPGRTNKTAGQNATLRTIIVGALPIHIVWKHNNFSINTTNNDHYSYTEVDIRGGEILSTFNILGFGEADQGSYQIMAWNSRGMIVSSPVTLTLGTNGENRDKRSTPFCDKEQTGKVVLSGVVRRLRRTEDGLETVTLRVNRILRGEGNGIASSNKVDVRIFSGDDTKRLHRGKHVILSGVPVHGSQQRIIYMFDSPILDYSIDTERAISDC</sequence>
<keyword evidence="10" id="KW-1185">Reference proteome</keyword>
<dbReference type="SUPFAM" id="SSF48726">
    <property type="entry name" value="Immunoglobulin"/>
    <property type="match status" value="1"/>
</dbReference>
<evidence type="ECO:0000256" key="2">
    <source>
        <dbReference type="ARBA" id="ARBA00022737"/>
    </source>
</evidence>
<dbReference type="EMBL" id="CASHTH010003683">
    <property type="protein sequence ID" value="CAI8047868.1"/>
    <property type="molecule type" value="Genomic_DNA"/>
</dbReference>
<dbReference type="GO" id="GO:0004867">
    <property type="term" value="F:serine-type endopeptidase inhibitor activity"/>
    <property type="evidence" value="ECO:0007669"/>
    <property type="project" value="InterPro"/>
</dbReference>
<dbReference type="Pfam" id="PF00084">
    <property type="entry name" value="Sushi"/>
    <property type="match status" value="2"/>
</dbReference>
<dbReference type="InterPro" id="IPR035976">
    <property type="entry name" value="Sushi/SCR/CCP_sf"/>
</dbReference>
<comment type="caution">
    <text evidence="5">Lacks conserved residue(s) required for the propagation of feature annotation.</text>
</comment>
<comment type="caution">
    <text evidence="9">The sequence shown here is derived from an EMBL/GenBank/DDBJ whole genome shotgun (WGS) entry which is preliminary data.</text>
</comment>
<evidence type="ECO:0000313" key="10">
    <source>
        <dbReference type="Proteomes" id="UP001174909"/>
    </source>
</evidence>
<reference evidence="9" key="1">
    <citation type="submission" date="2023-03" db="EMBL/GenBank/DDBJ databases">
        <authorList>
            <person name="Steffen K."/>
            <person name="Cardenas P."/>
        </authorList>
    </citation>
    <scope>NUCLEOTIDE SEQUENCE</scope>
</reference>
<feature type="region of interest" description="Disordered" evidence="6">
    <location>
        <begin position="30"/>
        <end position="51"/>
    </location>
</feature>
<dbReference type="InterPro" id="IPR000436">
    <property type="entry name" value="Sushi_SCR_CCP_dom"/>
</dbReference>
<evidence type="ECO:0000256" key="4">
    <source>
        <dbReference type="ARBA" id="ARBA00023180"/>
    </source>
</evidence>
<accession>A0AA35THU2</accession>
<dbReference type="InterPro" id="IPR036179">
    <property type="entry name" value="Ig-like_dom_sf"/>
</dbReference>
<dbReference type="Gene3D" id="2.60.40.10">
    <property type="entry name" value="Immunoglobulins"/>
    <property type="match status" value="1"/>
</dbReference>
<proteinExistence type="predicted"/>
<dbReference type="Proteomes" id="UP001174909">
    <property type="component" value="Unassembled WGS sequence"/>
</dbReference>
<keyword evidence="4" id="KW-0325">Glycoprotein</keyword>
<dbReference type="PANTHER" id="PTHR19325:SF575">
    <property type="entry name" value="LOCOMOTION-RELATED PROTEIN HIKARU GENKI"/>
    <property type="match status" value="1"/>
</dbReference>
<evidence type="ECO:0000256" key="1">
    <source>
        <dbReference type="ARBA" id="ARBA00022659"/>
    </source>
</evidence>
<dbReference type="InterPro" id="IPR036880">
    <property type="entry name" value="Kunitz_BPTI_sf"/>
</dbReference>
<keyword evidence="1 5" id="KW-0768">Sushi</keyword>